<protein>
    <recommendedName>
        <fullName evidence="2">ER-bound oxygenase mpaB/mpaB'/Rubber oxygenase catalytic domain-containing protein</fullName>
    </recommendedName>
</protein>
<name>A0A5C3KZ29_COPMA</name>
<dbReference type="Proteomes" id="UP000307440">
    <property type="component" value="Unassembled WGS sequence"/>
</dbReference>
<dbReference type="InterPro" id="IPR046366">
    <property type="entry name" value="MPAB"/>
</dbReference>
<dbReference type="EMBL" id="ML210181">
    <property type="protein sequence ID" value="TFK25911.1"/>
    <property type="molecule type" value="Genomic_DNA"/>
</dbReference>
<dbReference type="STRING" id="230819.A0A5C3KZ29"/>
<dbReference type="PANTHER" id="PTHR36124:SF1">
    <property type="entry name" value="ER-BOUND OXYGENASE MPAB_MPAB'_RUBBER OXYGENASE CATALYTIC DOMAIN-CONTAINING PROTEIN"/>
    <property type="match status" value="1"/>
</dbReference>
<dbReference type="OrthoDB" id="545169at2759"/>
<evidence type="ECO:0000313" key="3">
    <source>
        <dbReference type="EMBL" id="TFK25911.1"/>
    </source>
</evidence>
<feature type="domain" description="ER-bound oxygenase mpaB/mpaB'/Rubber oxygenase catalytic" evidence="2">
    <location>
        <begin position="178"/>
        <end position="304"/>
    </location>
</feature>
<evidence type="ECO:0000256" key="1">
    <source>
        <dbReference type="SAM" id="Phobius"/>
    </source>
</evidence>
<dbReference type="Pfam" id="PF09995">
    <property type="entry name" value="MPAB_Lcp_cat"/>
    <property type="match status" value="1"/>
</dbReference>
<evidence type="ECO:0000259" key="2">
    <source>
        <dbReference type="Pfam" id="PF09995"/>
    </source>
</evidence>
<dbReference type="InterPro" id="IPR018713">
    <property type="entry name" value="MPAB/Lcp_cat_dom"/>
</dbReference>
<reference evidence="3 4" key="1">
    <citation type="journal article" date="2019" name="Nat. Ecol. Evol.">
        <title>Megaphylogeny resolves global patterns of mushroom evolution.</title>
        <authorList>
            <person name="Varga T."/>
            <person name="Krizsan K."/>
            <person name="Foldi C."/>
            <person name="Dima B."/>
            <person name="Sanchez-Garcia M."/>
            <person name="Sanchez-Ramirez S."/>
            <person name="Szollosi G.J."/>
            <person name="Szarkandi J.G."/>
            <person name="Papp V."/>
            <person name="Albert L."/>
            <person name="Andreopoulos W."/>
            <person name="Angelini C."/>
            <person name="Antonin V."/>
            <person name="Barry K.W."/>
            <person name="Bougher N.L."/>
            <person name="Buchanan P."/>
            <person name="Buyck B."/>
            <person name="Bense V."/>
            <person name="Catcheside P."/>
            <person name="Chovatia M."/>
            <person name="Cooper J."/>
            <person name="Damon W."/>
            <person name="Desjardin D."/>
            <person name="Finy P."/>
            <person name="Geml J."/>
            <person name="Haridas S."/>
            <person name="Hughes K."/>
            <person name="Justo A."/>
            <person name="Karasinski D."/>
            <person name="Kautmanova I."/>
            <person name="Kiss B."/>
            <person name="Kocsube S."/>
            <person name="Kotiranta H."/>
            <person name="LaButti K.M."/>
            <person name="Lechner B.E."/>
            <person name="Liimatainen K."/>
            <person name="Lipzen A."/>
            <person name="Lukacs Z."/>
            <person name="Mihaltcheva S."/>
            <person name="Morgado L.N."/>
            <person name="Niskanen T."/>
            <person name="Noordeloos M.E."/>
            <person name="Ohm R.A."/>
            <person name="Ortiz-Santana B."/>
            <person name="Ovrebo C."/>
            <person name="Racz N."/>
            <person name="Riley R."/>
            <person name="Savchenko A."/>
            <person name="Shiryaev A."/>
            <person name="Soop K."/>
            <person name="Spirin V."/>
            <person name="Szebenyi C."/>
            <person name="Tomsovsky M."/>
            <person name="Tulloss R.E."/>
            <person name="Uehling J."/>
            <person name="Grigoriev I.V."/>
            <person name="Vagvolgyi C."/>
            <person name="Papp T."/>
            <person name="Martin F.M."/>
            <person name="Miettinen O."/>
            <person name="Hibbett D.S."/>
            <person name="Nagy L.G."/>
        </authorList>
    </citation>
    <scope>NUCLEOTIDE SEQUENCE [LARGE SCALE GENOMIC DNA]</scope>
    <source>
        <strain evidence="3 4">CBS 121175</strain>
    </source>
</reference>
<gene>
    <name evidence="3" type="ORF">FA15DRAFT_755502</name>
</gene>
<organism evidence="3 4">
    <name type="scientific">Coprinopsis marcescibilis</name>
    <name type="common">Agaric fungus</name>
    <name type="synonym">Psathyrella marcescibilis</name>
    <dbReference type="NCBI Taxonomy" id="230819"/>
    <lineage>
        <taxon>Eukaryota</taxon>
        <taxon>Fungi</taxon>
        <taxon>Dikarya</taxon>
        <taxon>Basidiomycota</taxon>
        <taxon>Agaricomycotina</taxon>
        <taxon>Agaricomycetes</taxon>
        <taxon>Agaricomycetidae</taxon>
        <taxon>Agaricales</taxon>
        <taxon>Agaricineae</taxon>
        <taxon>Psathyrellaceae</taxon>
        <taxon>Coprinopsis</taxon>
    </lineage>
</organism>
<sequence length="430" mass="49411">MSSNQPNTATVLVDSIISLIPGSLRALPTSIVLLTLFLGYLTLVQLLRWRRYNAVHQQYQRKFDKGELTPDDAQKIMQLASAWDMPFAFGAGYGVGILRTFSIPTVSKLFYATKEMATVEKVVRRYADTEILLTTASFCPLSGFHDISLKTDISTPAQDPRTNIAIARINYLHGKYKISNDDYLFTLYGFMSGPLNMIDRYGWRALSPLERAAVFIFWAELGRKMGIQDIPATMEELATWCQAYEEKHMVPTKINNIIGNVTLWDNVVGVPERFGLRRLVERLVICLMDDRMREAFMWEAQPQYMHLLAKGLMYLSMFMQRWLLLPRSEPLCGLDASLPGVEAFGKRFRPTIFRWEPWYKPESSGLGYLMDVLLVKLGHHAGVPGKRFKSEGYRLEELGPERYEQVGHEEVFREAERIQGCPIPSYYFRR</sequence>
<dbReference type="PANTHER" id="PTHR36124">
    <property type="match status" value="1"/>
</dbReference>
<evidence type="ECO:0000313" key="4">
    <source>
        <dbReference type="Proteomes" id="UP000307440"/>
    </source>
</evidence>
<keyword evidence="1" id="KW-1133">Transmembrane helix</keyword>
<dbReference type="GO" id="GO:0016491">
    <property type="term" value="F:oxidoreductase activity"/>
    <property type="evidence" value="ECO:0007669"/>
    <property type="project" value="InterPro"/>
</dbReference>
<feature type="transmembrane region" description="Helical" evidence="1">
    <location>
        <begin position="26"/>
        <end position="47"/>
    </location>
</feature>
<accession>A0A5C3KZ29</accession>
<keyword evidence="1" id="KW-0812">Transmembrane</keyword>
<proteinExistence type="predicted"/>
<dbReference type="AlphaFoldDB" id="A0A5C3KZ29"/>
<keyword evidence="1" id="KW-0472">Membrane</keyword>
<keyword evidence="4" id="KW-1185">Reference proteome</keyword>